<feature type="compositionally biased region" description="Basic and acidic residues" evidence="1">
    <location>
        <begin position="26"/>
        <end position="47"/>
    </location>
</feature>
<feature type="region of interest" description="Disordered" evidence="1">
    <location>
        <begin position="25"/>
        <end position="87"/>
    </location>
</feature>
<feature type="region of interest" description="Disordered" evidence="1">
    <location>
        <begin position="110"/>
        <end position="134"/>
    </location>
</feature>
<dbReference type="AlphaFoldDB" id="A0A1Z4JLJ9"/>
<evidence type="ECO:0000313" key="2">
    <source>
        <dbReference type="EMBL" id="BAY57606.1"/>
    </source>
</evidence>
<organism evidence="2 3">
    <name type="scientific">Leptolyngbya boryana NIES-2135</name>
    <dbReference type="NCBI Taxonomy" id="1973484"/>
    <lineage>
        <taxon>Bacteria</taxon>
        <taxon>Bacillati</taxon>
        <taxon>Cyanobacteriota</taxon>
        <taxon>Cyanophyceae</taxon>
        <taxon>Leptolyngbyales</taxon>
        <taxon>Leptolyngbyaceae</taxon>
        <taxon>Leptolyngbya group</taxon>
        <taxon>Leptolyngbya</taxon>
    </lineage>
</organism>
<proteinExistence type="predicted"/>
<evidence type="ECO:0000256" key="1">
    <source>
        <dbReference type="SAM" id="MobiDB-lite"/>
    </source>
</evidence>
<keyword evidence="3" id="KW-1185">Reference proteome</keyword>
<reference evidence="2 3" key="1">
    <citation type="submission" date="2017-06" db="EMBL/GenBank/DDBJ databases">
        <title>Genome sequencing of cyanobaciteial culture collection at National Institute for Environmental Studies (NIES).</title>
        <authorList>
            <person name="Hirose Y."/>
            <person name="Shimura Y."/>
            <person name="Fujisawa T."/>
            <person name="Nakamura Y."/>
            <person name="Kawachi M."/>
        </authorList>
    </citation>
    <scope>NUCLEOTIDE SEQUENCE [LARGE SCALE GENOMIC DNA]</scope>
    <source>
        <strain evidence="2 3">NIES-2135</strain>
    </source>
</reference>
<feature type="compositionally biased region" description="Low complexity" evidence="1">
    <location>
        <begin position="113"/>
        <end position="127"/>
    </location>
</feature>
<gene>
    <name evidence="2" type="ORF">NIES2135_44760</name>
</gene>
<protein>
    <submittedName>
        <fullName evidence="2">Uncharacterized protein</fullName>
    </submittedName>
</protein>
<feature type="compositionally biased region" description="Basic and acidic residues" evidence="1">
    <location>
        <begin position="61"/>
        <end position="76"/>
    </location>
</feature>
<dbReference type="EMBL" id="AP018203">
    <property type="protein sequence ID" value="BAY57606.1"/>
    <property type="molecule type" value="Genomic_DNA"/>
</dbReference>
<evidence type="ECO:0000313" key="3">
    <source>
        <dbReference type="Proteomes" id="UP000217895"/>
    </source>
</evidence>
<name>A0A1Z4JLJ9_LEPBY</name>
<dbReference type="Proteomes" id="UP000217895">
    <property type="component" value="Chromosome"/>
</dbReference>
<sequence>MSFAAKATSDSKATLDLKAKVIIKSDNLKSDDRQAEKPDLEHPRDASWLKSTPTAEASEIEFSKRETPISKPEKPISKPAMPISKPETTRLAGVTKENFLKTQSQASARQLLAESSTSESSIAQASENTESLRQRLTIEPLTELRIPAYSPGSTVGVPSAFGANFGDAFIGLAFSNRRPRINESDGALSAGFGLGDSERALGLEVNANIGSLRRFGRNGDIGLKLHRALPGKAAIAIGLDEGIVWGEANRDTVSTFYGVASKIFDLRPTDQVNSLSLTLTLGVGGGRFRSFENIENRRGGVGVFASAGLRVVPQASAIASWTGQDLNLGVSYVPLKTTPLFLTFVVGNVLGRNDNNTLFSFGIGYGFNYAGYRY</sequence>
<accession>A0A1Z4JLJ9</accession>